<keyword evidence="2" id="KW-1185">Reference proteome</keyword>
<dbReference type="OrthoDB" id="6315649at2759"/>
<evidence type="ECO:0000313" key="2">
    <source>
        <dbReference type="Proteomes" id="UP000281553"/>
    </source>
</evidence>
<gene>
    <name evidence="1" type="ORF">DILT_LOCUS10705</name>
</gene>
<organism evidence="1 2">
    <name type="scientific">Dibothriocephalus latus</name>
    <name type="common">Fish tapeworm</name>
    <name type="synonym">Diphyllobothrium latum</name>
    <dbReference type="NCBI Taxonomy" id="60516"/>
    <lineage>
        <taxon>Eukaryota</taxon>
        <taxon>Metazoa</taxon>
        <taxon>Spiralia</taxon>
        <taxon>Lophotrochozoa</taxon>
        <taxon>Platyhelminthes</taxon>
        <taxon>Cestoda</taxon>
        <taxon>Eucestoda</taxon>
        <taxon>Diphyllobothriidea</taxon>
        <taxon>Diphyllobothriidae</taxon>
        <taxon>Dibothriocephalus</taxon>
    </lineage>
</organism>
<dbReference type="EMBL" id="UYRU01060635">
    <property type="protein sequence ID" value="VDN14874.1"/>
    <property type="molecule type" value="Genomic_DNA"/>
</dbReference>
<proteinExistence type="predicted"/>
<evidence type="ECO:0000313" key="1">
    <source>
        <dbReference type="EMBL" id="VDN14874.1"/>
    </source>
</evidence>
<reference evidence="1 2" key="1">
    <citation type="submission" date="2018-11" db="EMBL/GenBank/DDBJ databases">
        <authorList>
            <consortium name="Pathogen Informatics"/>
        </authorList>
    </citation>
    <scope>NUCLEOTIDE SEQUENCE [LARGE SCALE GENOMIC DNA]</scope>
</reference>
<name>A0A3P7LDJ3_DIBLA</name>
<dbReference type="Proteomes" id="UP000281553">
    <property type="component" value="Unassembled WGS sequence"/>
</dbReference>
<dbReference type="SUPFAM" id="SSF49265">
    <property type="entry name" value="Fibronectin type III"/>
    <property type="match status" value="2"/>
</dbReference>
<dbReference type="InterPro" id="IPR036116">
    <property type="entry name" value="FN3_sf"/>
</dbReference>
<protein>
    <recommendedName>
        <fullName evidence="3">Fibronectin type-III domain-containing protein</fullName>
    </recommendedName>
</protein>
<dbReference type="AlphaFoldDB" id="A0A3P7LDJ3"/>
<accession>A0A3P7LDJ3</accession>
<sequence length="269" mass="29902">MTPVDLDWHSYIAYAMQEDTPLWECEMVRVNNRLSCVIPQLPPNSIYKVGIACCTSHGICIYCIDRLPARTRPGAPRYPALRSSTPNALTMVFEPPADARDSAYIYAGTFDPPVGLNVYGGGCEKRQLTTDPFCETDLAVPATIYTFRIFACTHKSLLCMEGETGNASTSDPQPGRLYLARMQNGCVYVTWRSKIGNELDDKRVFRVRVDKTTSEEHRVPVGQGNYSYVFNGLQPSTPYIFTLDICEGQTCKTLDGAALATLDAGEFYE</sequence>
<evidence type="ECO:0008006" key="3">
    <source>
        <dbReference type="Google" id="ProtNLM"/>
    </source>
</evidence>